<feature type="transmembrane region" description="Helical" evidence="12">
    <location>
        <begin position="153"/>
        <end position="173"/>
    </location>
</feature>
<accession>A0A498GVW9</accession>
<dbReference type="RefSeq" id="WP_128695044.1">
    <property type="nucleotide sequence ID" value="NZ_LHQS01000004.1"/>
</dbReference>
<feature type="transmembrane region" description="Helical" evidence="12">
    <location>
        <begin position="75"/>
        <end position="92"/>
    </location>
</feature>
<dbReference type="PANTHER" id="PTHR42723:SF1">
    <property type="entry name" value="CHLOROPHYLL SYNTHASE, CHLOROPLASTIC"/>
    <property type="match status" value="1"/>
</dbReference>
<keyword evidence="2 12" id="KW-1003">Cell membrane</keyword>
<dbReference type="GO" id="GO:0005886">
    <property type="term" value="C:plasma membrane"/>
    <property type="evidence" value="ECO:0007669"/>
    <property type="project" value="UniProtKB-SubCell"/>
</dbReference>
<dbReference type="InterPro" id="IPR000537">
    <property type="entry name" value="UbiA_prenyltransferase"/>
</dbReference>
<keyword evidence="11 12" id="KW-1208">Phospholipid metabolism</keyword>
<proteinExistence type="inferred from homology"/>
<comment type="catalytic activity">
    <reaction evidence="12">
        <text>sn-3-O-(geranylgeranyl)glycerol 1-phosphate + (2E,6E,10E)-geranylgeranyl diphosphate = 2,3-bis-O-(geranylgeranyl)-sn-glycerol 1-phosphate + diphosphate</text>
        <dbReference type="Rhea" id="RHEA:18109"/>
        <dbReference type="ChEBI" id="CHEBI:33019"/>
        <dbReference type="ChEBI" id="CHEBI:57677"/>
        <dbReference type="ChEBI" id="CHEBI:58756"/>
        <dbReference type="ChEBI" id="CHEBI:58837"/>
        <dbReference type="EC" id="2.5.1.42"/>
    </reaction>
</comment>
<feature type="transmembrane region" description="Helical" evidence="12">
    <location>
        <begin position="12"/>
        <end position="29"/>
    </location>
</feature>
<evidence type="ECO:0000256" key="4">
    <source>
        <dbReference type="ARBA" id="ARBA00022679"/>
    </source>
</evidence>
<evidence type="ECO:0000256" key="12">
    <source>
        <dbReference type="HAMAP-Rule" id="MF_01286"/>
    </source>
</evidence>
<dbReference type="GO" id="GO:0047295">
    <property type="term" value="F:geranylgeranylglycerol-phosphate geranylgeranyltransferase activity"/>
    <property type="evidence" value="ECO:0007669"/>
    <property type="project" value="UniProtKB-UniRule"/>
</dbReference>
<feature type="transmembrane region" description="Helical" evidence="12">
    <location>
        <begin position="194"/>
        <end position="215"/>
    </location>
</feature>
<evidence type="ECO:0000256" key="9">
    <source>
        <dbReference type="ARBA" id="ARBA00023136"/>
    </source>
</evidence>
<dbReference type="InterPro" id="IPR044878">
    <property type="entry name" value="UbiA_sf"/>
</dbReference>
<evidence type="ECO:0000256" key="5">
    <source>
        <dbReference type="ARBA" id="ARBA00022692"/>
    </source>
</evidence>
<dbReference type="NCBIfam" id="NF009521">
    <property type="entry name" value="PRK12882.1"/>
    <property type="match status" value="1"/>
</dbReference>
<evidence type="ECO:0000256" key="11">
    <source>
        <dbReference type="ARBA" id="ARBA00023264"/>
    </source>
</evidence>
<comment type="similarity">
    <text evidence="12">Belongs to the UbiA prenyltransferase family. DGGGP synthase subfamily.</text>
</comment>
<evidence type="ECO:0000313" key="14">
    <source>
        <dbReference type="Proteomes" id="UP000290932"/>
    </source>
</evidence>
<dbReference type="HAMAP" id="MF_01286">
    <property type="entry name" value="DGGGP_synth"/>
    <property type="match status" value="1"/>
</dbReference>
<keyword evidence="6 12" id="KW-0460">Magnesium</keyword>
<keyword evidence="14" id="KW-1185">Reference proteome</keyword>
<keyword evidence="3 12" id="KW-0444">Lipid biosynthesis</keyword>
<feature type="transmembrane region" description="Helical" evidence="12">
    <location>
        <begin position="98"/>
        <end position="120"/>
    </location>
</feature>
<dbReference type="UniPathway" id="UPA00940"/>
<dbReference type="AlphaFoldDB" id="A0A498GVW9"/>
<comment type="cofactor">
    <cofactor evidence="12">
        <name>Mg(2+)</name>
        <dbReference type="ChEBI" id="CHEBI:18420"/>
    </cofactor>
</comment>
<feature type="transmembrane region" description="Helical" evidence="12">
    <location>
        <begin position="261"/>
        <end position="278"/>
    </location>
</feature>
<evidence type="ECO:0000256" key="10">
    <source>
        <dbReference type="ARBA" id="ARBA00023209"/>
    </source>
</evidence>
<feature type="transmembrane region" description="Helical" evidence="12">
    <location>
        <begin position="221"/>
        <end position="241"/>
    </location>
</feature>
<comment type="caution">
    <text evidence="13">The sequence shown here is derived from an EMBL/GenBank/DDBJ whole genome shotgun (WGS) entry which is preliminary data.</text>
</comment>
<dbReference type="Proteomes" id="UP000290932">
    <property type="component" value="Unassembled WGS sequence"/>
</dbReference>
<evidence type="ECO:0000256" key="6">
    <source>
        <dbReference type="ARBA" id="ARBA00022842"/>
    </source>
</evidence>
<name>A0A498GVW9_9EURY</name>
<dbReference type="Pfam" id="PF01040">
    <property type="entry name" value="UbiA"/>
    <property type="match status" value="1"/>
</dbReference>
<keyword evidence="4 12" id="KW-0808">Transferase</keyword>
<dbReference type="GO" id="GO:0000287">
    <property type="term" value="F:magnesium ion binding"/>
    <property type="evidence" value="ECO:0007669"/>
    <property type="project" value="UniProtKB-UniRule"/>
</dbReference>
<dbReference type="InterPro" id="IPR023547">
    <property type="entry name" value="DGGGP_synth"/>
</dbReference>
<reference evidence="13 14" key="1">
    <citation type="journal article" date="2015" name="Int. J. Syst. Evol. Microbiol.">
        <title>Methanoculleus taiwanensis sp. nov., a methanogen isolated from deep marine sediment at the deformation front area near Taiwan.</title>
        <authorList>
            <person name="Weng C.Y."/>
            <person name="Chen S.C."/>
            <person name="Lai M.C."/>
            <person name="Wu S.Y."/>
            <person name="Lin S."/>
            <person name="Yang T.F."/>
            <person name="Chen P.C."/>
        </authorList>
    </citation>
    <scope>NUCLEOTIDE SEQUENCE [LARGE SCALE GENOMIC DNA]</scope>
    <source>
        <strain evidence="13 14">CYW4</strain>
    </source>
</reference>
<gene>
    <name evidence="13" type="ORF">ABH15_13020</name>
</gene>
<dbReference type="GO" id="GO:0046474">
    <property type="term" value="P:glycerophospholipid biosynthetic process"/>
    <property type="evidence" value="ECO:0007669"/>
    <property type="project" value="UniProtKB-UniRule"/>
</dbReference>
<sequence length="279" mass="28848">MSLSAHFRITRPHNAVVAGLAAALGYLIATGSLVPGVLLLVVIVACITAGGNVLNDVFDIDIDRINRPDRPIPSGAMTLGGARLFAVVLFLVGVTTSFFTNLLCLGFAVVNTLILIAYAVRLKKTPLFGNIAVAYLAASVFLFGGAFAGIDGIVQNLPLAAITFLATVARELLKDAEDVDGDAAGGARTLPMIVGVRKTAIVAFACACGAVIASYLPVGNWWGFLYLIGIGVVDLIILAGAGKGLLCRTPACVRSSKATSLLRIGMFSALLVFTIAALT</sequence>
<comment type="function">
    <text evidence="12">Prenyltransferase that catalyzes the transfer of the geranylgeranyl moiety of geranylgeranyl diphosphate (GGPP) to the C2 hydroxyl of (S)-3-O-geranylgeranylglyceryl phosphate (GGGP). This reaction is the second ether-bond-formation step in the biosynthesis of archaeal membrane lipids.</text>
</comment>
<organism evidence="13 14">
    <name type="scientific">Methanoculleus taiwanensis</name>
    <dbReference type="NCBI Taxonomy" id="1550565"/>
    <lineage>
        <taxon>Archaea</taxon>
        <taxon>Methanobacteriati</taxon>
        <taxon>Methanobacteriota</taxon>
        <taxon>Stenosarchaea group</taxon>
        <taxon>Methanomicrobia</taxon>
        <taxon>Methanomicrobiales</taxon>
        <taxon>Methanomicrobiaceae</taxon>
        <taxon>Methanoculleus</taxon>
    </lineage>
</organism>
<evidence type="ECO:0000256" key="1">
    <source>
        <dbReference type="ARBA" id="ARBA00004651"/>
    </source>
</evidence>
<dbReference type="EC" id="2.5.1.42" evidence="12"/>
<keyword evidence="8 12" id="KW-0443">Lipid metabolism</keyword>
<dbReference type="EMBL" id="LHQS01000004">
    <property type="protein sequence ID" value="RXE55141.1"/>
    <property type="molecule type" value="Genomic_DNA"/>
</dbReference>
<evidence type="ECO:0000313" key="13">
    <source>
        <dbReference type="EMBL" id="RXE55141.1"/>
    </source>
</evidence>
<comment type="pathway">
    <text evidence="12">Membrane lipid metabolism; glycerophospholipid metabolism.</text>
</comment>
<dbReference type="CDD" id="cd13961">
    <property type="entry name" value="PT_UbiA_DGGGPS"/>
    <property type="match status" value="1"/>
</dbReference>
<protein>
    <recommendedName>
        <fullName evidence="12">Digeranylgeranylglyceryl phosphate synthase</fullName>
        <shortName evidence="12">DGGGP synthase</shortName>
        <shortName evidence="12">DGGGPS</shortName>
        <ecNumber evidence="12">2.5.1.42</ecNumber>
    </recommendedName>
    <alternativeName>
        <fullName evidence="12">(S)-2,3-di-O-geranylgeranylglyceryl phosphate synthase</fullName>
    </alternativeName>
    <alternativeName>
        <fullName evidence="12">Geranylgeranylglycerol-phosphate geranylgeranyltransferase</fullName>
    </alternativeName>
</protein>
<keyword evidence="5 12" id="KW-0812">Transmembrane</keyword>
<evidence type="ECO:0000256" key="2">
    <source>
        <dbReference type="ARBA" id="ARBA00022475"/>
    </source>
</evidence>
<comment type="subcellular location">
    <subcellularLocation>
        <location evidence="1 12">Cell membrane</location>
        <topology evidence="1 12">Multi-pass membrane protein</topology>
    </subcellularLocation>
</comment>
<evidence type="ECO:0000256" key="8">
    <source>
        <dbReference type="ARBA" id="ARBA00023098"/>
    </source>
</evidence>
<keyword evidence="7 12" id="KW-1133">Transmembrane helix</keyword>
<dbReference type="InterPro" id="IPR050475">
    <property type="entry name" value="Prenyltransferase_related"/>
</dbReference>
<dbReference type="PANTHER" id="PTHR42723">
    <property type="entry name" value="CHLOROPHYLL SYNTHASE"/>
    <property type="match status" value="1"/>
</dbReference>
<keyword evidence="9 12" id="KW-0472">Membrane</keyword>
<evidence type="ECO:0000256" key="7">
    <source>
        <dbReference type="ARBA" id="ARBA00022989"/>
    </source>
</evidence>
<feature type="transmembrane region" description="Helical" evidence="12">
    <location>
        <begin position="35"/>
        <end position="54"/>
    </location>
</feature>
<keyword evidence="10 12" id="KW-0594">Phospholipid biosynthesis</keyword>
<feature type="transmembrane region" description="Helical" evidence="12">
    <location>
        <begin position="127"/>
        <end position="147"/>
    </location>
</feature>
<dbReference type="Gene3D" id="1.10.357.140">
    <property type="entry name" value="UbiA prenyltransferase"/>
    <property type="match status" value="1"/>
</dbReference>
<evidence type="ECO:0000256" key="3">
    <source>
        <dbReference type="ARBA" id="ARBA00022516"/>
    </source>
</evidence>
<dbReference type="OrthoDB" id="11851at2157"/>